<feature type="transmembrane region" description="Helical" evidence="10">
    <location>
        <begin position="408"/>
        <end position="425"/>
    </location>
</feature>
<feature type="domain" description="Polycystin cation channel PKD1/PKD2" evidence="11">
    <location>
        <begin position="403"/>
        <end position="644"/>
    </location>
</feature>
<evidence type="ECO:0000256" key="2">
    <source>
        <dbReference type="ARBA" id="ARBA00007200"/>
    </source>
</evidence>
<keyword evidence="7" id="KW-0407">Ion channel</keyword>
<keyword evidence="7" id="KW-0109">Calcium transport</keyword>
<feature type="domain" description="Polycystin" evidence="12">
    <location>
        <begin position="176"/>
        <end position="390"/>
    </location>
</feature>
<evidence type="ECO:0000256" key="10">
    <source>
        <dbReference type="SAM" id="Phobius"/>
    </source>
</evidence>
<feature type="binding site" evidence="7">
    <location>
        <position position="735"/>
    </location>
    <ligand>
        <name>Ca(2+)</name>
        <dbReference type="ChEBI" id="CHEBI:29108"/>
        <label>2</label>
    </ligand>
</feature>
<feature type="compositionally biased region" description="Basic residues" evidence="9">
    <location>
        <begin position="749"/>
        <end position="758"/>
    </location>
</feature>
<evidence type="ECO:0000259" key="12">
    <source>
        <dbReference type="Pfam" id="PF20519"/>
    </source>
</evidence>
<evidence type="ECO:0000256" key="7">
    <source>
        <dbReference type="PIRSR" id="PIRSR603915-1"/>
    </source>
</evidence>
<keyword evidence="5 10" id="KW-0472">Membrane</keyword>
<feature type="compositionally biased region" description="Basic and acidic residues" evidence="9">
    <location>
        <begin position="736"/>
        <end position="748"/>
    </location>
</feature>
<feature type="transmembrane region" description="Helical" evidence="10">
    <location>
        <begin position="509"/>
        <end position="534"/>
    </location>
</feature>
<organism evidence="13 14">
    <name type="scientific">Triparma columacea</name>
    <dbReference type="NCBI Taxonomy" id="722753"/>
    <lineage>
        <taxon>Eukaryota</taxon>
        <taxon>Sar</taxon>
        <taxon>Stramenopiles</taxon>
        <taxon>Ochrophyta</taxon>
        <taxon>Bolidophyceae</taxon>
        <taxon>Parmales</taxon>
        <taxon>Triparmaceae</taxon>
        <taxon>Triparma</taxon>
    </lineage>
</organism>
<feature type="disulfide bond" evidence="8">
    <location>
        <begin position="254"/>
        <end position="269"/>
    </location>
</feature>
<feature type="transmembrane region" description="Helical" evidence="10">
    <location>
        <begin position="554"/>
        <end position="576"/>
    </location>
</feature>
<feature type="transmembrane region" description="Helical" evidence="10">
    <location>
        <begin position="446"/>
        <end position="466"/>
    </location>
</feature>
<dbReference type="Gene3D" id="1.10.287.70">
    <property type="match status" value="1"/>
</dbReference>
<keyword evidence="7" id="KW-0106">Calcium</keyword>
<feature type="region of interest" description="Disordered" evidence="9">
    <location>
        <begin position="736"/>
        <end position="777"/>
    </location>
</feature>
<dbReference type="PANTHER" id="PTHR10877:SF183">
    <property type="entry name" value="AT14535P-RELATED"/>
    <property type="match status" value="1"/>
</dbReference>
<dbReference type="PANTHER" id="PTHR10877">
    <property type="entry name" value="POLYCYSTIN FAMILY MEMBER"/>
    <property type="match status" value="1"/>
</dbReference>
<dbReference type="Pfam" id="PF08016">
    <property type="entry name" value="PKD_channel"/>
    <property type="match status" value="1"/>
</dbReference>
<evidence type="ECO:0000256" key="1">
    <source>
        <dbReference type="ARBA" id="ARBA00004141"/>
    </source>
</evidence>
<feature type="binding site" evidence="7">
    <location>
        <position position="745"/>
    </location>
    <ligand>
        <name>Ca(2+)</name>
        <dbReference type="ChEBI" id="CHEBI:29108"/>
        <label>2</label>
    </ligand>
</feature>
<proteinExistence type="inferred from homology"/>
<comment type="caution">
    <text evidence="13">The sequence shown here is derived from an EMBL/GenBank/DDBJ whole genome shotgun (WGS) entry which is preliminary data.</text>
</comment>
<keyword evidence="7" id="KW-0406">Ion transport</keyword>
<keyword evidence="14" id="KW-1185">Reference proteome</keyword>
<dbReference type="PRINTS" id="PR01433">
    <property type="entry name" value="POLYCYSTIN2"/>
</dbReference>
<evidence type="ECO:0000256" key="5">
    <source>
        <dbReference type="ARBA" id="ARBA00023136"/>
    </source>
</evidence>
<evidence type="ECO:0000259" key="11">
    <source>
        <dbReference type="Pfam" id="PF08016"/>
    </source>
</evidence>
<evidence type="ECO:0000313" key="14">
    <source>
        <dbReference type="Proteomes" id="UP001165065"/>
    </source>
</evidence>
<keyword evidence="7" id="KW-0107">Calcium channel</keyword>
<dbReference type="GO" id="GO:0005262">
    <property type="term" value="F:calcium channel activity"/>
    <property type="evidence" value="ECO:0007669"/>
    <property type="project" value="UniProtKB-KW"/>
</dbReference>
<name>A0A9W7G729_9STRA</name>
<evidence type="ECO:0000313" key="13">
    <source>
        <dbReference type="EMBL" id="GMI34413.1"/>
    </source>
</evidence>
<accession>A0A9W7G729</accession>
<dbReference type="EMBL" id="BRYA01000042">
    <property type="protein sequence ID" value="GMI34413.1"/>
    <property type="molecule type" value="Genomic_DNA"/>
</dbReference>
<comment type="similarity">
    <text evidence="2">Belongs to the polycystin family.</text>
</comment>
<dbReference type="OrthoDB" id="444119at2759"/>
<keyword evidence="3 10" id="KW-0812">Transmembrane</keyword>
<dbReference type="Proteomes" id="UP001165065">
    <property type="component" value="Unassembled WGS sequence"/>
</dbReference>
<dbReference type="GO" id="GO:0016020">
    <property type="term" value="C:membrane"/>
    <property type="evidence" value="ECO:0007669"/>
    <property type="project" value="UniProtKB-SubCell"/>
</dbReference>
<comment type="subcellular location">
    <subcellularLocation>
        <location evidence="1">Membrane</location>
        <topology evidence="1">Multi-pass membrane protein</topology>
    </subcellularLocation>
</comment>
<gene>
    <name evidence="13" type="ORF">TrCOL_g12809</name>
</gene>
<feature type="transmembrane region" description="Helical" evidence="10">
    <location>
        <begin position="613"/>
        <end position="637"/>
    </location>
</feature>
<reference evidence="14" key="1">
    <citation type="journal article" date="2023" name="Commun. Biol.">
        <title>Genome analysis of Parmales, the sister group of diatoms, reveals the evolutionary specialization of diatoms from phago-mixotrophs to photoautotrophs.</title>
        <authorList>
            <person name="Ban H."/>
            <person name="Sato S."/>
            <person name="Yoshikawa S."/>
            <person name="Yamada K."/>
            <person name="Nakamura Y."/>
            <person name="Ichinomiya M."/>
            <person name="Sato N."/>
            <person name="Blanc-Mathieu R."/>
            <person name="Endo H."/>
            <person name="Kuwata A."/>
            <person name="Ogata H."/>
        </authorList>
    </citation>
    <scope>NUCLEOTIDE SEQUENCE [LARGE SCALE GENOMIC DNA]</scope>
</reference>
<feature type="transmembrane region" description="Helical" evidence="10">
    <location>
        <begin position="125"/>
        <end position="145"/>
    </location>
</feature>
<feature type="compositionally biased region" description="Low complexity" evidence="9">
    <location>
        <begin position="12"/>
        <end position="25"/>
    </location>
</feature>
<evidence type="ECO:0000256" key="8">
    <source>
        <dbReference type="PIRSR" id="PIRSR603915-2"/>
    </source>
</evidence>
<keyword evidence="7" id="KW-0813">Transport</keyword>
<dbReference type="Pfam" id="PF20519">
    <property type="entry name" value="Polycystin_dom"/>
    <property type="match status" value="1"/>
</dbReference>
<dbReference type="InterPro" id="IPR046791">
    <property type="entry name" value="Polycystin_dom"/>
</dbReference>
<dbReference type="GO" id="GO:0005509">
    <property type="term" value="F:calcium ion binding"/>
    <property type="evidence" value="ECO:0007669"/>
    <property type="project" value="InterPro"/>
</dbReference>
<keyword evidence="7" id="KW-0479">Metal-binding</keyword>
<evidence type="ECO:0000256" key="3">
    <source>
        <dbReference type="ARBA" id="ARBA00022692"/>
    </source>
</evidence>
<evidence type="ECO:0000256" key="9">
    <source>
        <dbReference type="SAM" id="MobiDB-lite"/>
    </source>
</evidence>
<protein>
    <submittedName>
        <fullName evidence="13">Uncharacterized protein</fullName>
    </submittedName>
</protein>
<dbReference type="InterPro" id="IPR013122">
    <property type="entry name" value="PKD1_2_channel"/>
</dbReference>
<dbReference type="InterPro" id="IPR051223">
    <property type="entry name" value="Polycystin"/>
</dbReference>
<keyword evidence="6" id="KW-0325">Glycoprotein</keyword>
<evidence type="ECO:0000256" key="6">
    <source>
        <dbReference type="ARBA" id="ARBA00023180"/>
    </source>
</evidence>
<sequence length="975" mass="109807">MGKKKSSKSKDGPQSSSPSASSSSQPLDLEAASAATDGRPSTAELNQVVQLDDGEILKAGVGAVVGVGKKGLGELRQMNMLKSENRDHAKSNFKFFFRAIMNLTSDPVEQADALGVEFDGSKVDVLVQMIFHAVFLSIFCVAIFIRLDLEQPYRMQYAIKEVTMNLDVTPLSNVRFNDISNVDQIFDYTKNVLLPNIFDQTWYNGQYYPGVKDTTLSLETQQLQGEYRPYFFGDSSMTMGAVRIRQLRVEGGPCTSPNSTSFLSIMGDCYPPYTSDVEDKSGLLTKGGEWFPYRNDTELDDDGKWQSPKSLILYGSGGYVADLPVGRAEATARLEQLKATNFIDKATRALFIDFSLYCPNNDQFMSVRTLFEFPPSGAIVPFMEIIPAALLTDVRALVQDASTTTDQVQLYFELFLYIVIIAYLTKASDRIAQYKSVWHYLRNPWNTLDILNVLSFICVFAIRLFWMMLAYKLEYDLTIECVGEDMDASKCLAESETDDKNYFPVRLPIVYYSFGKTFFAFGTLLSFIKTFRFIGVSQRLALFTETVSKACSDVVLLMMVFLIIMAGFGTGFHIAFGQGMKDYQDFPSSCLSLLLLALGDFDADGIRDVNPGIAIVLFLMYTIIVVFVILTMMLKIVDNAFHSMRAQLGDPTNRRRENFALQLRLALKKVFYDIYWKAKINSVIKAATVTENIINSMNQAKQGVDSIKKGNKKAGKYIDDSVLELVEVEAKAAADEVERKKKEEEKKKKAEKKAKKKENKLTRSERKKRRAERPVVDTNLPENRRIVRDAIKMGRLGTVKEDLIDPLEITDRLDMMSHRSDILIRSAERLLDQVMVLAEESMRVDVEGEDDDDQVIEAAKKKTQTVPYGKTGEIFGLRGVKEPVVKEGESITDLEDGDGEHYVMKVPKENKEIKEIEEPKDGVTMGDIGDMYKQLGYDEEVASKAVAAEEERIDIRNAEEERAIKKKMRQKEGKG</sequence>
<feature type="region of interest" description="Disordered" evidence="9">
    <location>
        <begin position="1"/>
        <end position="41"/>
    </location>
</feature>
<keyword evidence="4 10" id="KW-1133">Transmembrane helix</keyword>
<dbReference type="InterPro" id="IPR003915">
    <property type="entry name" value="PKD_2"/>
</dbReference>
<evidence type="ECO:0000256" key="4">
    <source>
        <dbReference type="ARBA" id="ARBA00022989"/>
    </source>
</evidence>
<dbReference type="AlphaFoldDB" id="A0A9W7G729"/>